<dbReference type="Gene3D" id="2.40.30.170">
    <property type="match status" value="1"/>
</dbReference>
<keyword evidence="7 9" id="KW-1133">Transmembrane helix</keyword>
<dbReference type="InterPro" id="IPR050739">
    <property type="entry name" value="MFP"/>
</dbReference>
<keyword evidence="5 9" id="KW-0997">Cell inner membrane</keyword>
<feature type="coiled-coil region" evidence="10">
    <location>
        <begin position="256"/>
        <end position="283"/>
    </location>
</feature>
<feature type="domain" description="AprE-like long alpha-helical hairpin" evidence="11">
    <location>
        <begin position="96"/>
        <end position="283"/>
    </location>
</feature>
<comment type="subcellular location">
    <subcellularLocation>
        <location evidence="1 9">Cell inner membrane</location>
        <topology evidence="1 9">Single-pass membrane protein</topology>
    </subcellularLocation>
</comment>
<comment type="caution">
    <text evidence="13">The sequence shown here is derived from an EMBL/GenBank/DDBJ whole genome shotgun (WGS) entry which is preliminary data.</text>
</comment>
<dbReference type="Pfam" id="PF25994">
    <property type="entry name" value="HH_AprE"/>
    <property type="match status" value="1"/>
</dbReference>
<sequence>MQHTANASKRYGSKGIRARVATGILLGTFLVVGAGGWAATAKLTGAVIAPGTVTVDDELKAVQHRDGGIVQEIAVREGDVVEEGQVLIRLEDAQTKAELSIIRTQINENEVRRLRLLAERDGLAVIELPEEFEKAEGSVASLVLGETRLFDGNSKTRENQKQQLELSIRQIGDEIEGLRAQKLSKQEEIELVSQDVARMKKLSDDGLVEDARLTSIHRERARLAGEAGRIDAELARAAARISEIRLQILAVDDDARTQAQRELSQIETRLSELRDREMAVQDRLSRSDIKAPITGTVNELMVNTIGGVVTPAEVLITIVPHDAALKVAVKLSPASIDRVDEGHLARMRFTSFNQRVTPEIIGRVAHVSPAASTDAATGESHFMAEIEVLDGELEKLPSQRLLPGMPVEVYVQTEERTALSYLAKPVTDQFNRAFRER</sequence>
<dbReference type="SUPFAM" id="SSF111369">
    <property type="entry name" value="HlyD-like secretion proteins"/>
    <property type="match status" value="1"/>
</dbReference>
<dbReference type="Proteomes" id="UP000576152">
    <property type="component" value="Unassembled WGS sequence"/>
</dbReference>
<dbReference type="EMBL" id="JACIBX010000004">
    <property type="protein sequence ID" value="MBB3711991.1"/>
    <property type="molecule type" value="Genomic_DNA"/>
</dbReference>
<dbReference type="PANTHER" id="PTHR30386">
    <property type="entry name" value="MEMBRANE FUSION SUBUNIT OF EMRAB-TOLC MULTIDRUG EFFLUX PUMP"/>
    <property type="match status" value="1"/>
</dbReference>
<name>A0ABR6HN50_9RHOB</name>
<dbReference type="NCBIfam" id="TIGR01843">
    <property type="entry name" value="type_I_hlyD"/>
    <property type="match status" value="1"/>
</dbReference>
<keyword evidence="10" id="KW-0175">Coiled coil</keyword>
<keyword evidence="8 9" id="KW-0472">Membrane</keyword>
<gene>
    <name evidence="13" type="ORF">FHS00_001567</name>
</gene>
<feature type="transmembrane region" description="Helical" evidence="9">
    <location>
        <begin position="20"/>
        <end position="39"/>
    </location>
</feature>
<dbReference type="InterPro" id="IPR058982">
    <property type="entry name" value="Beta-barrel_AprE"/>
</dbReference>
<feature type="domain" description="AprE-like beta-barrel" evidence="12">
    <location>
        <begin position="326"/>
        <end position="414"/>
    </location>
</feature>
<evidence type="ECO:0000256" key="3">
    <source>
        <dbReference type="ARBA" id="ARBA00022448"/>
    </source>
</evidence>
<evidence type="ECO:0000256" key="10">
    <source>
        <dbReference type="SAM" id="Coils"/>
    </source>
</evidence>
<evidence type="ECO:0000313" key="13">
    <source>
        <dbReference type="EMBL" id="MBB3711991.1"/>
    </source>
</evidence>
<dbReference type="Gene3D" id="2.40.50.100">
    <property type="match status" value="1"/>
</dbReference>
<evidence type="ECO:0000259" key="12">
    <source>
        <dbReference type="Pfam" id="PF26002"/>
    </source>
</evidence>
<dbReference type="PRINTS" id="PR01490">
    <property type="entry name" value="RTXTOXIND"/>
</dbReference>
<dbReference type="RefSeq" id="WP_183471544.1">
    <property type="nucleotide sequence ID" value="NZ_JACIBX010000004.1"/>
</dbReference>
<dbReference type="Pfam" id="PF26002">
    <property type="entry name" value="Beta-barrel_AprE"/>
    <property type="match status" value="1"/>
</dbReference>
<organism evidence="13 14">
    <name type="scientific">Limimaricola variabilis</name>
    <dbReference type="NCBI Taxonomy" id="1492771"/>
    <lineage>
        <taxon>Bacteria</taxon>
        <taxon>Pseudomonadati</taxon>
        <taxon>Pseudomonadota</taxon>
        <taxon>Alphaproteobacteria</taxon>
        <taxon>Rhodobacterales</taxon>
        <taxon>Paracoccaceae</taxon>
        <taxon>Limimaricola</taxon>
    </lineage>
</organism>
<evidence type="ECO:0000259" key="11">
    <source>
        <dbReference type="Pfam" id="PF25994"/>
    </source>
</evidence>
<dbReference type="PANTHER" id="PTHR30386:SF17">
    <property type="entry name" value="ALKALINE PROTEASE SECRETION PROTEIN APRE"/>
    <property type="match status" value="1"/>
</dbReference>
<keyword evidence="3 9" id="KW-0813">Transport</keyword>
<comment type="similarity">
    <text evidence="2 9">Belongs to the membrane fusion protein (MFP) (TC 8.A.1) family.</text>
</comment>
<evidence type="ECO:0000256" key="9">
    <source>
        <dbReference type="RuleBase" id="RU365093"/>
    </source>
</evidence>
<evidence type="ECO:0000256" key="7">
    <source>
        <dbReference type="ARBA" id="ARBA00022989"/>
    </source>
</evidence>
<evidence type="ECO:0000256" key="6">
    <source>
        <dbReference type="ARBA" id="ARBA00022692"/>
    </source>
</evidence>
<accession>A0ABR6HN50</accession>
<protein>
    <recommendedName>
        <fullName evidence="9">Membrane fusion protein (MFP) family protein</fullName>
    </recommendedName>
</protein>
<evidence type="ECO:0000256" key="4">
    <source>
        <dbReference type="ARBA" id="ARBA00022475"/>
    </source>
</evidence>
<evidence type="ECO:0000256" key="5">
    <source>
        <dbReference type="ARBA" id="ARBA00022519"/>
    </source>
</evidence>
<keyword evidence="14" id="KW-1185">Reference proteome</keyword>
<proteinExistence type="inferred from homology"/>
<dbReference type="InterPro" id="IPR010129">
    <property type="entry name" value="T1SS_HlyD"/>
</dbReference>
<dbReference type="InterPro" id="IPR058781">
    <property type="entry name" value="HH_AprE-like"/>
</dbReference>
<keyword evidence="6 9" id="KW-0812">Transmembrane</keyword>
<evidence type="ECO:0000313" key="14">
    <source>
        <dbReference type="Proteomes" id="UP000576152"/>
    </source>
</evidence>
<reference evidence="13 14" key="1">
    <citation type="submission" date="2020-08" db="EMBL/GenBank/DDBJ databases">
        <title>Genomic Encyclopedia of Type Strains, Phase III (KMG-III): the genomes of soil and plant-associated and newly described type strains.</title>
        <authorList>
            <person name="Whitman W."/>
        </authorList>
    </citation>
    <scope>NUCLEOTIDE SEQUENCE [LARGE SCALE GENOMIC DNA]</scope>
    <source>
        <strain evidence="13 14">CECT 8572</strain>
    </source>
</reference>
<evidence type="ECO:0000256" key="8">
    <source>
        <dbReference type="ARBA" id="ARBA00023136"/>
    </source>
</evidence>
<keyword evidence="4 9" id="KW-1003">Cell membrane</keyword>
<evidence type="ECO:0000256" key="1">
    <source>
        <dbReference type="ARBA" id="ARBA00004377"/>
    </source>
</evidence>
<evidence type="ECO:0000256" key="2">
    <source>
        <dbReference type="ARBA" id="ARBA00009477"/>
    </source>
</evidence>